<proteinExistence type="predicted"/>
<comment type="caution">
    <text evidence="2">The sequence shown here is derived from an EMBL/GenBank/DDBJ whole genome shotgun (WGS) entry which is preliminary data.</text>
</comment>
<evidence type="ECO:0000256" key="1">
    <source>
        <dbReference type="SAM" id="SignalP"/>
    </source>
</evidence>
<evidence type="ECO:0000313" key="2">
    <source>
        <dbReference type="EMBL" id="KAK8855740.1"/>
    </source>
</evidence>
<evidence type="ECO:0008006" key="4">
    <source>
        <dbReference type="Google" id="ProtNLM"/>
    </source>
</evidence>
<dbReference type="Proteomes" id="UP001390339">
    <property type="component" value="Unassembled WGS sequence"/>
</dbReference>
<accession>A0ABR2I186</accession>
<organism evidence="2 3">
    <name type="scientific">Apiospora arundinis</name>
    <dbReference type="NCBI Taxonomy" id="335852"/>
    <lineage>
        <taxon>Eukaryota</taxon>
        <taxon>Fungi</taxon>
        <taxon>Dikarya</taxon>
        <taxon>Ascomycota</taxon>
        <taxon>Pezizomycotina</taxon>
        <taxon>Sordariomycetes</taxon>
        <taxon>Xylariomycetidae</taxon>
        <taxon>Amphisphaeriales</taxon>
        <taxon>Apiosporaceae</taxon>
        <taxon>Apiospora</taxon>
    </lineage>
</organism>
<protein>
    <recommendedName>
        <fullName evidence="4">Fungal N-terminal domain-containing protein</fullName>
    </recommendedName>
</protein>
<keyword evidence="1" id="KW-0732">Signal</keyword>
<dbReference type="EMBL" id="JAPCWZ010000007">
    <property type="protein sequence ID" value="KAK8855740.1"/>
    <property type="molecule type" value="Genomic_DNA"/>
</dbReference>
<feature type="signal peptide" evidence="1">
    <location>
        <begin position="1"/>
        <end position="18"/>
    </location>
</feature>
<name>A0ABR2I186_9PEZI</name>
<evidence type="ECO:0000313" key="3">
    <source>
        <dbReference type="Proteomes" id="UP001390339"/>
    </source>
</evidence>
<gene>
    <name evidence="2" type="ORF">PGQ11_011652</name>
</gene>
<feature type="chain" id="PRO_5045398245" description="Fungal N-terminal domain-containing protein" evidence="1">
    <location>
        <begin position="19"/>
        <end position="208"/>
    </location>
</feature>
<sequence>MRFLGSLTIFLASAQAAATVDDLITTFNAFKDAATELQGDARQVNADSCASFDNNKGPLNVLIILQVCVNTFYAAVKQATEFAETLGGSPDYCGARADELMGAYTGFTDAHQRLFHILSHKGGEVAEVRKRTYPTAGDAVVSSLSDVKDITTVRRPPIFFAGGGSRLAPIFGESQISRKNFEYTPANYKSKVTWLTNMVLFWGPVGHG</sequence>
<reference evidence="2 3" key="1">
    <citation type="journal article" date="2024" name="IMA Fungus">
        <title>Apiospora arundinis, a panoply of carbohydrate-active enzymes and secondary metabolites.</title>
        <authorList>
            <person name="Sorensen T."/>
            <person name="Petersen C."/>
            <person name="Muurmann A.T."/>
            <person name="Christiansen J.V."/>
            <person name="Brundto M.L."/>
            <person name="Overgaard C.K."/>
            <person name="Boysen A.T."/>
            <person name="Wollenberg R.D."/>
            <person name="Larsen T.O."/>
            <person name="Sorensen J.L."/>
            <person name="Nielsen K.L."/>
            <person name="Sondergaard T.E."/>
        </authorList>
    </citation>
    <scope>NUCLEOTIDE SEQUENCE [LARGE SCALE GENOMIC DNA]</scope>
    <source>
        <strain evidence="2 3">AAU 773</strain>
    </source>
</reference>
<keyword evidence="3" id="KW-1185">Reference proteome</keyword>